<keyword evidence="2" id="KW-0067">ATP-binding</keyword>
<dbReference type="Gene3D" id="3.30.200.20">
    <property type="entry name" value="Phosphorylase Kinase, domain 1"/>
    <property type="match status" value="1"/>
</dbReference>
<evidence type="ECO:0000313" key="5">
    <source>
        <dbReference type="Proteomes" id="UP000612362"/>
    </source>
</evidence>
<reference evidence="4" key="1">
    <citation type="submission" date="2020-10" db="EMBL/GenBank/DDBJ databases">
        <title>Taxonomic study of unclassified bacteria belonging to the class Ktedonobacteria.</title>
        <authorList>
            <person name="Yabe S."/>
            <person name="Wang C.M."/>
            <person name="Zheng Y."/>
            <person name="Sakai Y."/>
            <person name="Cavaletti L."/>
            <person name="Monciardini P."/>
            <person name="Donadio S."/>
        </authorList>
    </citation>
    <scope>NUCLEOTIDE SEQUENCE</scope>
    <source>
        <strain evidence="4">SOSP1-1</strain>
    </source>
</reference>
<dbReference type="InterPro" id="IPR017441">
    <property type="entry name" value="Protein_kinase_ATP_BS"/>
</dbReference>
<dbReference type="Proteomes" id="UP000612362">
    <property type="component" value="Unassembled WGS sequence"/>
</dbReference>
<dbReference type="InterPro" id="IPR000719">
    <property type="entry name" value="Prot_kinase_dom"/>
</dbReference>
<name>A0A8J3IBA8_9CHLR</name>
<dbReference type="InterPro" id="IPR051550">
    <property type="entry name" value="SCF-Subunits/Alg-Epimerases"/>
</dbReference>
<organism evidence="4 5">
    <name type="scientific">Ktedonospora formicarum</name>
    <dbReference type="NCBI Taxonomy" id="2778364"/>
    <lineage>
        <taxon>Bacteria</taxon>
        <taxon>Bacillati</taxon>
        <taxon>Chloroflexota</taxon>
        <taxon>Ktedonobacteria</taxon>
        <taxon>Ktedonobacterales</taxon>
        <taxon>Ktedonobacteraceae</taxon>
        <taxon>Ktedonospora</taxon>
    </lineage>
</organism>
<dbReference type="GO" id="GO:0004672">
    <property type="term" value="F:protein kinase activity"/>
    <property type="evidence" value="ECO:0007669"/>
    <property type="project" value="InterPro"/>
</dbReference>
<dbReference type="InterPro" id="IPR011050">
    <property type="entry name" value="Pectin_lyase_fold/virulence"/>
</dbReference>
<dbReference type="GO" id="GO:0005524">
    <property type="term" value="F:ATP binding"/>
    <property type="evidence" value="ECO:0007669"/>
    <property type="project" value="UniProtKB-UniRule"/>
</dbReference>
<evidence type="ECO:0000313" key="4">
    <source>
        <dbReference type="EMBL" id="GHO48189.1"/>
    </source>
</evidence>
<evidence type="ECO:0000256" key="2">
    <source>
        <dbReference type="PROSITE-ProRule" id="PRU10141"/>
    </source>
</evidence>
<dbReference type="AlphaFoldDB" id="A0A8J3IBA8"/>
<dbReference type="Pfam" id="PF00069">
    <property type="entry name" value="Pkinase"/>
    <property type="match status" value="1"/>
</dbReference>
<dbReference type="EMBL" id="BNJF01000003">
    <property type="protein sequence ID" value="GHO48189.1"/>
    <property type="molecule type" value="Genomic_DNA"/>
</dbReference>
<keyword evidence="5" id="KW-1185">Reference proteome</keyword>
<accession>A0A8J3IBA8</accession>
<dbReference type="Pfam" id="PF13229">
    <property type="entry name" value="Beta_helix"/>
    <property type="match status" value="2"/>
</dbReference>
<gene>
    <name evidence="4" type="ORF">KSX_63520</name>
</gene>
<dbReference type="PANTHER" id="PTHR22990">
    <property type="entry name" value="F-BOX ONLY PROTEIN"/>
    <property type="match status" value="1"/>
</dbReference>
<keyword evidence="1" id="KW-0677">Repeat</keyword>
<feature type="binding site" evidence="2">
    <location>
        <position position="82"/>
    </location>
    <ligand>
        <name>ATP</name>
        <dbReference type="ChEBI" id="CHEBI:30616"/>
    </ligand>
</feature>
<dbReference type="SUPFAM" id="SSF56112">
    <property type="entry name" value="Protein kinase-like (PK-like)"/>
    <property type="match status" value="1"/>
</dbReference>
<comment type="caution">
    <text evidence="4">The sequence shown here is derived from an EMBL/GenBank/DDBJ whole genome shotgun (WGS) entry which is preliminary data.</text>
</comment>
<dbReference type="PANTHER" id="PTHR22990:SF15">
    <property type="entry name" value="F-BOX ONLY PROTEIN 10"/>
    <property type="match status" value="1"/>
</dbReference>
<protein>
    <recommendedName>
        <fullName evidence="3">Protein kinase domain-containing protein</fullName>
    </recommendedName>
</protein>
<feature type="domain" description="Protein kinase" evidence="3">
    <location>
        <begin position="52"/>
        <end position="306"/>
    </location>
</feature>
<dbReference type="InterPro" id="IPR012334">
    <property type="entry name" value="Pectin_lyas_fold"/>
</dbReference>
<dbReference type="PROSITE" id="PS50011">
    <property type="entry name" value="PROTEIN_KINASE_DOM"/>
    <property type="match status" value="1"/>
</dbReference>
<dbReference type="Gene3D" id="1.10.510.10">
    <property type="entry name" value="Transferase(Phosphotransferase) domain 1"/>
    <property type="match status" value="1"/>
</dbReference>
<keyword evidence="2" id="KW-0547">Nucleotide-binding</keyword>
<dbReference type="SUPFAM" id="SSF51126">
    <property type="entry name" value="Pectin lyase-like"/>
    <property type="match status" value="2"/>
</dbReference>
<evidence type="ECO:0000256" key="1">
    <source>
        <dbReference type="ARBA" id="ARBA00022737"/>
    </source>
</evidence>
<proteinExistence type="predicted"/>
<evidence type="ECO:0000259" key="3">
    <source>
        <dbReference type="PROSITE" id="PS50011"/>
    </source>
</evidence>
<dbReference type="InterPro" id="IPR039448">
    <property type="entry name" value="Beta_helix"/>
</dbReference>
<sequence>MTMEASTRFCDQCGATNRSDARFCYSCGQPQMVHASTATGLLTTSHQLKQRYTILEKLGQGGFGAVYKMEDTLFGNAIRAVKEMGMRGLDPQETREAIASFKHEAQLLASLNHPHLPRIYDHFEERGRWYLVMDYIEGETLDKRLASALDGKLPLTDAIQIGLQLCDVLDYLHAHQPPIVFRDLKPDNVMLAANDHLYLIDFGIARFFKPGQAKDTISLGTPGYASPEQYGRMQTTIRSDIYSLGATLHHAITGINPGSTPFLFQPLDLDTQSPGNAELEALITQMLEMKEAKRPQDAHAVAEELRNIQRLRANRQGFAPPLGPRPHVTMKLQETLVVSQEGDGDYTSISEAIEHATPGTLVMVRAGVYSEHVLLDRDVQIIGNGPREQIILESQDQHTITIRTEHASISGLTIRCQVGEQGESYNALHIPEGELFIENCEISSESSTCVAIYGEGTRPTIRYCNIYYSPASGIAVYQKAEGIIEYCDISGHAQHGLYIAEDGNPTLRHCTLHYNQQHGLLVQDWGRGTLEDCELHHNAKAAAAIVNQGSPLLLRCKLHHNEGSGLEIQQKGRGSFQDCDIFANAGDNVRITTGGTPYLYLCKIHDGQGYGVAIEEQGLGIIEYCDIFANAHANVLIASSGEPNIRYCKIREGLQSGIVAITNGRGTIERCTITGNAHQPLNLAPESQVVLNANVF</sequence>
<dbReference type="InterPro" id="IPR011009">
    <property type="entry name" value="Kinase-like_dom_sf"/>
</dbReference>
<dbReference type="PROSITE" id="PS00107">
    <property type="entry name" value="PROTEIN_KINASE_ATP"/>
    <property type="match status" value="1"/>
</dbReference>
<dbReference type="SMART" id="SM00220">
    <property type="entry name" value="S_TKc"/>
    <property type="match status" value="1"/>
</dbReference>
<dbReference type="InterPro" id="IPR006626">
    <property type="entry name" value="PbH1"/>
</dbReference>
<dbReference type="CDD" id="cd14014">
    <property type="entry name" value="STKc_PknB_like"/>
    <property type="match status" value="1"/>
</dbReference>
<dbReference type="Gene3D" id="2.160.20.10">
    <property type="entry name" value="Single-stranded right-handed beta-helix, Pectin lyase-like"/>
    <property type="match status" value="2"/>
</dbReference>
<dbReference type="SMART" id="SM00710">
    <property type="entry name" value="PbH1"/>
    <property type="match status" value="11"/>
</dbReference>